<evidence type="ECO:0000256" key="1">
    <source>
        <dbReference type="SAM" id="Coils"/>
    </source>
</evidence>
<protein>
    <submittedName>
        <fullName evidence="2">Uncharacterized protein</fullName>
    </submittedName>
</protein>
<keyword evidence="3" id="KW-1185">Reference proteome</keyword>
<comment type="caution">
    <text evidence="2">The sequence shown here is derived from an EMBL/GenBank/DDBJ whole genome shotgun (WGS) entry which is preliminary data.</text>
</comment>
<dbReference type="Proteomes" id="UP000290289">
    <property type="component" value="Chromosome 15"/>
</dbReference>
<sequence length="93" mass="10458">MGSVMKDQIMVVVAEIQKLEEQLSALKAKQMTLPSKLYKKIEEVKIVNHEVEEAEAQLTNNNIALEEPGRNFTVMLTHHSMIAVLDKDVNLLG</sequence>
<accession>A0A498I131</accession>
<keyword evidence="1" id="KW-0175">Coiled coil</keyword>
<proteinExistence type="predicted"/>
<reference evidence="2 3" key="1">
    <citation type="submission" date="2018-10" db="EMBL/GenBank/DDBJ databases">
        <title>A high-quality apple genome assembly.</title>
        <authorList>
            <person name="Hu J."/>
        </authorList>
    </citation>
    <scope>NUCLEOTIDE SEQUENCE [LARGE SCALE GENOMIC DNA]</scope>
    <source>
        <strain evidence="3">cv. HFTH1</strain>
        <tissue evidence="2">Young leaf</tissue>
    </source>
</reference>
<evidence type="ECO:0000313" key="3">
    <source>
        <dbReference type="Proteomes" id="UP000290289"/>
    </source>
</evidence>
<name>A0A498I131_MALDO</name>
<dbReference type="AlphaFoldDB" id="A0A498I131"/>
<organism evidence="2 3">
    <name type="scientific">Malus domestica</name>
    <name type="common">Apple</name>
    <name type="synonym">Pyrus malus</name>
    <dbReference type="NCBI Taxonomy" id="3750"/>
    <lineage>
        <taxon>Eukaryota</taxon>
        <taxon>Viridiplantae</taxon>
        <taxon>Streptophyta</taxon>
        <taxon>Embryophyta</taxon>
        <taxon>Tracheophyta</taxon>
        <taxon>Spermatophyta</taxon>
        <taxon>Magnoliopsida</taxon>
        <taxon>eudicotyledons</taxon>
        <taxon>Gunneridae</taxon>
        <taxon>Pentapetalae</taxon>
        <taxon>rosids</taxon>
        <taxon>fabids</taxon>
        <taxon>Rosales</taxon>
        <taxon>Rosaceae</taxon>
        <taxon>Amygdaloideae</taxon>
        <taxon>Maleae</taxon>
        <taxon>Malus</taxon>
    </lineage>
</organism>
<dbReference type="EMBL" id="RDQH01000341">
    <property type="protein sequence ID" value="RXH75625.1"/>
    <property type="molecule type" value="Genomic_DNA"/>
</dbReference>
<gene>
    <name evidence="2" type="ORF">DVH24_039324</name>
</gene>
<feature type="coiled-coil region" evidence="1">
    <location>
        <begin position="9"/>
        <end position="61"/>
    </location>
</feature>
<evidence type="ECO:0000313" key="2">
    <source>
        <dbReference type="EMBL" id="RXH75625.1"/>
    </source>
</evidence>